<organism evidence="2 3">
    <name type="scientific">Cuspidothrix issatschenkoi CHARLIE-1</name>
    <dbReference type="NCBI Taxonomy" id="2052836"/>
    <lineage>
        <taxon>Bacteria</taxon>
        <taxon>Bacillati</taxon>
        <taxon>Cyanobacteriota</taxon>
        <taxon>Cyanophyceae</taxon>
        <taxon>Nostocales</taxon>
        <taxon>Aphanizomenonaceae</taxon>
        <taxon>Cuspidothrix</taxon>
    </lineage>
</organism>
<reference evidence="2 3" key="1">
    <citation type="submission" date="2018-02" db="EMBL/GenBank/DDBJ databases">
        <title>Discovery of a pederin family compound in a non-symbiotic bloom-forming cyanobacterium.</title>
        <authorList>
            <person name="Kust A."/>
            <person name="Mares J."/>
            <person name="Jokela J."/>
            <person name="Urajova P."/>
            <person name="Hajek J."/>
            <person name="Saurav K."/>
            <person name="Voracova K."/>
            <person name="Fewer D.P."/>
            <person name="Haapaniemi E."/>
            <person name="Permi P."/>
            <person name="Rehakova K."/>
            <person name="Sivonen K."/>
            <person name="Hrouzek P."/>
        </authorList>
    </citation>
    <scope>NUCLEOTIDE SEQUENCE [LARGE SCALE GENOMIC DNA]</scope>
    <source>
        <strain evidence="2 3">CHARLIE-1</strain>
    </source>
</reference>
<dbReference type="AlphaFoldDB" id="A0A2S6CSU3"/>
<dbReference type="EMBL" id="PGEM01000097">
    <property type="protein sequence ID" value="PPJ62761.1"/>
    <property type="molecule type" value="Genomic_DNA"/>
</dbReference>
<dbReference type="RefSeq" id="WP_104388373.1">
    <property type="nucleotide sequence ID" value="NZ_PGEM01000097.1"/>
</dbReference>
<feature type="transmembrane region" description="Helical" evidence="1">
    <location>
        <begin position="5"/>
        <end position="25"/>
    </location>
</feature>
<dbReference type="OrthoDB" id="486403at2"/>
<name>A0A2S6CSU3_9CYAN</name>
<evidence type="ECO:0000313" key="2">
    <source>
        <dbReference type="EMBL" id="PPJ62761.1"/>
    </source>
</evidence>
<comment type="caution">
    <text evidence="2">The sequence shown here is derived from an EMBL/GenBank/DDBJ whole genome shotgun (WGS) entry which is preliminary data.</text>
</comment>
<keyword evidence="1" id="KW-0812">Transmembrane</keyword>
<keyword evidence="3" id="KW-1185">Reference proteome</keyword>
<accession>A0A2S6CSU3</accession>
<evidence type="ECO:0000313" key="3">
    <source>
        <dbReference type="Proteomes" id="UP000239589"/>
    </source>
</evidence>
<gene>
    <name evidence="2" type="ORF">CUN59_13740</name>
</gene>
<protein>
    <submittedName>
        <fullName evidence="2">ABC transporter permease</fullName>
    </submittedName>
</protein>
<evidence type="ECO:0000256" key="1">
    <source>
        <dbReference type="SAM" id="Phobius"/>
    </source>
</evidence>
<feature type="transmembrane region" description="Helical" evidence="1">
    <location>
        <begin position="37"/>
        <end position="57"/>
    </location>
</feature>
<keyword evidence="1" id="KW-0472">Membrane</keyword>
<proteinExistence type="predicted"/>
<sequence>MGTQVVILVGTIVLIVTGLLLGYVISQLVLQNLAFNFLTFLGTLSLIIIFGTLYYVLFWQLRREPVPALNPSIPNPEDEEVTGNYLKNRLIARLSGDVAAAERLIEQAKQNYPGMPENWYCEKVLDELAEDQQSE</sequence>
<dbReference type="Proteomes" id="UP000239589">
    <property type="component" value="Unassembled WGS sequence"/>
</dbReference>
<keyword evidence="1" id="KW-1133">Transmembrane helix</keyword>